<keyword evidence="5 12" id="KW-0028">Amino-acid biosynthesis</keyword>
<evidence type="ECO:0000256" key="3">
    <source>
        <dbReference type="ARBA" id="ARBA00021389"/>
    </source>
</evidence>
<organism evidence="16 17">
    <name type="scientific">Brenthis ino</name>
    <name type="common">lesser marbled fritillary</name>
    <dbReference type="NCBI Taxonomy" id="405034"/>
    <lineage>
        <taxon>Eukaryota</taxon>
        <taxon>Metazoa</taxon>
        <taxon>Ecdysozoa</taxon>
        <taxon>Arthropoda</taxon>
        <taxon>Hexapoda</taxon>
        <taxon>Insecta</taxon>
        <taxon>Pterygota</taxon>
        <taxon>Neoptera</taxon>
        <taxon>Endopterygota</taxon>
        <taxon>Lepidoptera</taxon>
        <taxon>Glossata</taxon>
        <taxon>Ditrysia</taxon>
        <taxon>Papilionoidea</taxon>
        <taxon>Nymphalidae</taxon>
        <taxon>Heliconiinae</taxon>
        <taxon>Argynnini</taxon>
        <taxon>Brenthis</taxon>
    </lineage>
</organism>
<dbReference type="InterPro" id="IPR029055">
    <property type="entry name" value="Ntn_hydrolases_N"/>
</dbReference>
<dbReference type="InterPro" id="IPR001962">
    <property type="entry name" value="Asn_synthase"/>
</dbReference>
<dbReference type="InterPro" id="IPR006426">
    <property type="entry name" value="Asn_synth_AEB"/>
</dbReference>
<dbReference type="SUPFAM" id="SSF52402">
    <property type="entry name" value="Adenine nucleotide alpha hydrolases-like"/>
    <property type="match status" value="1"/>
</dbReference>
<dbReference type="InterPro" id="IPR050795">
    <property type="entry name" value="Asn_Synthetase"/>
</dbReference>
<evidence type="ECO:0000256" key="6">
    <source>
        <dbReference type="ARBA" id="ARBA00022741"/>
    </source>
</evidence>
<name>A0A8J9UGX0_9NEOP</name>
<dbReference type="Gene3D" id="3.60.20.10">
    <property type="entry name" value="Glutamine Phosphoribosylpyrophosphate, subunit 1, domain 1"/>
    <property type="match status" value="1"/>
</dbReference>
<feature type="binding site" evidence="13">
    <location>
        <position position="98"/>
    </location>
    <ligand>
        <name>L-glutamine</name>
        <dbReference type="ChEBI" id="CHEBI:58359"/>
    </ligand>
</feature>
<dbReference type="Gene3D" id="3.40.50.620">
    <property type="entry name" value="HUPs"/>
    <property type="match status" value="1"/>
</dbReference>
<dbReference type="Pfam" id="PF13537">
    <property type="entry name" value="GATase_7"/>
    <property type="match status" value="1"/>
</dbReference>
<dbReference type="EMBL" id="OV170234">
    <property type="protein sequence ID" value="CAH0720033.1"/>
    <property type="molecule type" value="Genomic_DNA"/>
</dbReference>
<dbReference type="OrthoDB" id="409189at2759"/>
<keyword evidence="6 13" id="KW-0547">Nucleotide-binding</keyword>
<keyword evidence="8 12" id="KW-0061">Asparagine biosynthesis</keyword>
<evidence type="ECO:0000256" key="13">
    <source>
        <dbReference type="PIRSR" id="PIRSR001589-2"/>
    </source>
</evidence>
<dbReference type="InterPro" id="IPR033738">
    <property type="entry name" value="AsnB_N"/>
</dbReference>
<feature type="binding site" evidence="13">
    <location>
        <position position="287"/>
    </location>
    <ligand>
        <name>ATP</name>
        <dbReference type="ChEBI" id="CHEBI:30616"/>
    </ligand>
</feature>
<dbReference type="GO" id="GO:0005524">
    <property type="term" value="F:ATP binding"/>
    <property type="evidence" value="ECO:0007669"/>
    <property type="project" value="UniProtKB-KW"/>
</dbReference>
<evidence type="ECO:0000313" key="17">
    <source>
        <dbReference type="Proteomes" id="UP000838878"/>
    </source>
</evidence>
<dbReference type="CDD" id="cd01991">
    <property type="entry name" value="Asn_synthase_B_C"/>
    <property type="match status" value="1"/>
</dbReference>
<protein>
    <recommendedName>
        <fullName evidence="3">Asparagine synthetase [glutamine-hydrolyzing]</fullName>
        <ecNumber evidence="2">6.3.5.4</ecNumber>
    </recommendedName>
    <alternativeName>
        <fullName evidence="10">Glutamine-dependent asparagine synthetase</fullName>
    </alternativeName>
</protein>
<feature type="site" description="Important for beta-aspartyl-AMP intermediate formation" evidence="14">
    <location>
        <position position="364"/>
    </location>
</feature>
<feature type="active site" description="For GATase activity" evidence="12">
    <location>
        <position position="2"/>
    </location>
</feature>
<dbReference type="PANTHER" id="PTHR11772:SF23">
    <property type="entry name" value="ASPARAGINE SYNTHETASE [GLUTAMINE-HYDROLYZING]"/>
    <property type="match status" value="1"/>
</dbReference>
<dbReference type="Pfam" id="PF00733">
    <property type="entry name" value="Asn_synthase"/>
    <property type="match status" value="1"/>
</dbReference>
<comment type="pathway">
    <text evidence="1">Amino-acid biosynthesis; L-asparagine biosynthesis; L-asparagine from L-aspartate (L-Gln route): step 1/1.</text>
</comment>
<accession>A0A8J9UGX0</accession>
<feature type="binding site" evidence="13">
    <location>
        <position position="255"/>
    </location>
    <ligand>
        <name>ATP</name>
        <dbReference type="ChEBI" id="CHEBI:30616"/>
    </ligand>
</feature>
<feature type="domain" description="Glutamine amidotransferase type-2" evidence="15">
    <location>
        <begin position="2"/>
        <end position="193"/>
    </location>
</feature>
<evidence type="ECO:0000256" key="14">
    <source>
        <dbReference type="PIRSR" id="PIRSR001589-3"/>
    </source>
</evidence>
<evidence type="ECO:0000256" key="9">
    <source>
        <dbReference type="ARBA" id="ARBA00022962"/>
    </source>
</evidence>
<dbReference type="InterPro" id="IPR017932">
    <property type="entry name" value="GATase_2_dom"/>
</dbReference>
<dbReference type="NCBIfam" id="TIGR01536">
    <property type="entry name" value="asn_synth_AEB"/>
    <property type="match status" value="1"/>
</dbReference>
<evidence type="ECO:0000259" key="15">
    <source>
        <dbReference type="PROSITE" id="PS51278"/>
    </source>
</evidence>
<feature type="non-terminal residue" evidence="16">
    <location>
        <position position="552"/>
    </location>
</feature>
<dbReference type="EC" id="6.3.5.4" evidence="2"/>
<dbReference type="Proteomes" id="UP000838878">
    <property type="component" value="Chromosome 14"/>
</dbReference>
<dbReference type="InterPro" id="IPR014729">
    <property type="entry name" value="Rossmann-like_a/b/a_fold"/>
</dbReference>
<dbReference type="CDD" id="cd00712">
    <property type="entry name" value="AsnB"/>
    <property type="match status" value="1"/>
</dbReference>
<evidence type="ECO:0000313" key="16">
    <source>
        <dbReference type="EMBL" id="CAH0720033.1"/>
    </source>
</evidence>
<evidence type="ECO:0000256" key="1">
    <source>
        <dbReference type="ARBA" id="ARBA00005187"/>
    </source>
</evidence>
<sequence>MCGIWAIFGMDQSHQSVYFKCLFCILHRGPDAWRIEHDAREPLAILGFQRLSIVDGLYGMQPMRLHQYPRITLICNGEIYNCKRLRDQYNFNYETNCDVEAIIHCYKSFGIVEAVKMLDGVFAFCLVDGDARKIYIARDPYGVRPLFKLHDEENNSMGVCSEAKGLIELKQKSSGISTLGQFPPGHLEEWDMLDGGKVKLKFTEKYYTPGMTPRFQTFVSDAELAGLANVYQKTAYLLEAACNKRLMSDRRIGCLLSGGLDSSLITALVVKLAKINKIPYKIQTFAIGMGDSPDLIAARTVAEHLGTEHHEVKFDENDVRKELDNVIYHLESYDITTIRASLPMYLLSKYIKENTDTTVVFSGEGADEVAQGYIYFRDAPDANAANDESIRLLSDIYLYDGLRADRTTSAFSLELRVPFLDLQFTNHYLSIEPSMRQPQNGVEKHLLRNSFAGTGLLPDSILFRHKEAFSDGVASVKKSLFTTINEIIQERLPETKVSYPGLQPTTTESEYYRYIFEKSFPGQHNFTPYYWMPKWVQVSDPSARFIKHYVAS</sequence>
<evidence type="ECO:0000256" key="2">
    <source>
        <dbReference type="ARBA" id="ARBA00012737"/>
    </source>
</evidence>
<proteinExistence type="predicted"/>
<keyword evidence="17" id="KW-1185">Reference proteome</keyword>
<dbReference type="PIRSF" id="PIRSF001589">
    <property type="entry name" value="Asn_synthetase_glu-h"/>
    <property type="match status" value="1"/>
</dbReference>
<keyword evidence="9 12" id="KW-0315">Glutamine amidotransferase</keyword>
<evidence type="ECO:0000256" key="11">
    <source>
        <dbReference type="ARBA" id="ARBA00048741"/>
    </source>
</evidence>
<dbReference type="PANTHER" id="PTHR11772">
    <property type="entry name" value="ASPARAGINE SYNTHETASE"/>
    <property type="match status" value="1"/>
</dbReference>
<dbReference type="GO" id="GO:0005829">
    <property type="term" value="C:cytosol"/>
    <property type="evidence" value="ECO:0007669"/>
    <property type="project" value="TreeGrafter"/>
</dbReference>
<feature type="binding site" evidence="13">
    <location>
        <begin position="362"/>
        <end position="363"/>
    </location>
    <ligand>
        <name>ATP</name>
        <dbReference type="ChEBI" id="CHEBI:30616"/>
    </ligand>
</feature>
<evidence type="ECO:0000256" key="12">
    <source>
        <dbReference type="PIRSR" id="PIRSR001589-1"/>
    </source>
</evidence>
<evidence type="ECO:0000256" key="5">
    <source>
        <dbReference type="ARBA" id="ARBA00022605"/>
    </source>
</evidence>
<keyword evidence="7 13" id="KW-0067">ATP-binding</keyword>
<keyword evidence="4" id="KW-0436">Ligase</keyword>
<evidence type="ECO:0000256" key="4">
    <source>
        <dbReference type="ARBA" id="ARBA00022598"/>
    </source>
</evidence>
<dbReference type="UniPathway" id="UPA00134">
    <property type="reaction ID" value="UER00195"/>
</dbReference>
<evidence type="ECO:0000256" key="7">
    <source>
        <dbReference type="ARBA" id="ARBA00022840"/>
    </source>
</evidence>
<dbReference type="GO" id="GO:0070981">
    <property type="term" value="P:L-asparagine biosynthetic process"/>
    <property type="evidence" value="ECO:0007669"/>
    <property type="project" value="UniProtKB-UniPathway"/>
</dbReference>
<reference evidence="16" key="1">
    <citation type="submission" date="2021-12" db="EMBL/GenBank/DDBJ databases">
        <authorList>
            <person name="Martin H S."/>
        </authorList>
    </citation>
    <scope>NUCLEOTIDE SEQUENCE</scope>
</reference>
<dbReference type="PROSITE" id="PS51278">
    <property type="entry name" value="GATASE_TYPE_2"/>
    <property type="match status" value="1"/>
</dbReference>
<evidence type="ECO:0000256" key="8">
    <source>
        <dbReference type="ARBA" id="ARBA00022888"/>
    </source>
</evidence>
<dbReference type="GO" id="GO:0004066">
    <property type="term" value="F:asparagine synthase (glutamine-hydrolyzing) activity"/>
    <property type="evidence" value="ECO:0007669"/>
    <property type="project" value="UniProtKB-EC"/>
</dbReference>
<dbReference type="AlphaFoldDB" id="A0A8J9UGX0"/>
<dbReference type="SUPFAM" id="SSF56235">
    <property type="entry name" value="N-terminal nucleophile aminohydrolases (Ntn hydrolases)"/>
    <property type="match status" value="1"/>
</dbReference>
<comment type="catalytic activity">
    <reaction evidence="11">
        <text>L-aspartate + L-glutamine + ATP + H2O = L-asparagine + L-glutamate + AMP + diphosphate + H(+)</text>
        <dbReference type="Rhea" id="RHEA:12228"/>
        <dbReference type="ChEBI" id="CHEBI:15377"/>
        <dbReference type="ChEBI" id="CHEBI:15378"/>
        <dbReference type="ChEBI" id="CHEBI:29985"/>
        <dbReference type="ChEBI" id="CHEBI:29991"/>
        <dbReference type="ChEBI" id="CHEBI:30616"/>
        <dbReference type="ChEBI" id="CHEBI:33019"/>
        <dbReference type="ChEBI" id="CHEBI:58048"/>
        <dbReference type="ChEBI" id="CHEBI:58359"/>
        <dbReference type="ChEBI" id="CHEBI:456215"/>
        <dbReference type="EC" id="6.3.5.4"/>
    </reaction>
</comment>
<gene>
    <name evidence="16" type="ORF">BINO364_LOCUS6305</name>
</gene>
<evidence type="ECO:0000256" key="10">
    <source>
        <dbReference type="ARBA" id="ARBA00030234"/>
    </source>
</evidence>